<dbReference type="Proteomes" id="UP000562723">
    <property type="component" value="Unassembled WGS sequence"/>
</dbReference>
<evidence type="ECO:0000313" key="1">
    <source>
        <dbReference type="EMBL" id="NUT79843.1"/>
    </source>
</evidence>
<reference evidence="1 2" key="1">
    <citation type="journal article" date="2020" name="Front. Plant Sci.">
        <title>Isolation of Rhizosphere Bacteria That Improve Quality and Water Stress Tolerance in Greenhouse Ornamentals.</title>
        <authorList>
            <person name="Nordstedt N.P."/>
            <person name="Jones M.L."/>
        </authorList>
    </citation>
    <scope>NUCLEOTIDE SEQUENCE [LARGE SCALE GENOMIC DNA]</scope>
    <source>
        <strain evidence="1 2">C2F7</strain>
    </source>
</reference>
<accession>A0AAJ3FT90</accession>
<comment type="caution">
    <text evidence="1">The sequence shown here is derived from an EMBL/GenBank/DDBJ whole genome shotgun (WGS) entry which is preliminary data.</text>
</comment>
<protein>
    <submittedName>
        <fullName evidence="1">Uncharacterized protein</fullName>
    </submittedName>
</protein>
<dbReference type="AlphaFoldDB" id="A0AAJ3FT90"/>
<sequence length="110" mass="11869">MDLKNAAEFDRVVTRVLSALADAFPQPIDLRFDELGLVEGPAYKEVDTYGRAGSTEYSPQHVFAAQCVRFLAAESYLTGTVHSDWATGVVLTAKGLDLIGGPPSSLRTTH</sequence>
<gene>
    <name evidence="1" type="ORF">HNO85_02685</name>
</gene>
<dbReference type="EMBL" id="JABFMS010000003">
    <property type="protein sequence ID" value="NUT79843.1"/>
    <property type="molecule type" value="Genomic_DNA"/>
</dbReference>
<dbReference type="RefSeq" id="WP_175359759.1">
    <property type="nucleotide sequence ID" value="NZ_JABFMS010000003.1"/>
</dbReference>
<name>A0AAJ3FT90_9PSED</name>
<evidence type="ECO:0000313" key="2">
    <source>
        <dbReference type="Proteomes" id="UP000562723"/>
    </source>
</evidence>
<proteinExistence type="predicted"/>
<organism evidence="1 2">
    <name type="scientific">Pseudomonas brassicacearum</name>
    <dbReference type="NCBI Taxonomy" id="930166"/>
    <lineage>
        <taxon>Bacteria</taxon>
        <taxon>Pseudomonadati</taxon>
        <taxon>Pseudomonadota</taxon>
        <taxon>Gammaproteobacteria</taxon>
        <taxon>Pseudomonadales</taxon>
        <taxon>Pseudomonadaceae</taxon>
        <taxon>Pseudomonas</taxon>
    </lineage>
</organism>